<dbReference type="RefSeq" id="WP_098974368.1">
    <property type="nucleotide sequence ID" value="NZ_CP077115.1"/>
</dbReference>
<reference evidence="1 2" key="1">
    <citation type="submission" date="2017-06" db="EMBL/GenBank/DDBJ databases">
        <title>Draft genome sequence of Fusobacterium nucleatum subsp. polymorphum KCOM 1271 (=ChDC F305).</title>
        <authorList>
            <person name="Kook J.-K."/>
            <person name="Park S.-N."/>
            <person name="Lim Y.K."/>
            <person name="Roh H."/>
        </authorList>
    </citation>
    <scope>NUCLEOTIDE SEQUENCE [LARGE SCALE GENOMIC DNA]</scope>
    <source>
        <strain evidence="2">KCOM 1271 (ChDC F305)</strain>
    </source>
</reference>
<comment type="caution">
    <text evidence="1">The sequence shown here is derived from an EMBL/GenBank/DDBJ whole genome shotgun (WGS) entry which is preliminary data.</text>
</comment>
<evidence type="ECO:0000313" key="1">
    <source>
        <dbReference type="EMBL" id="PHI06621.1"/>
    </source>
</evidence>
<dbReference type="AlphaFoldDB" id="A0A2C6BQW3"/>
<dbReference type="Proteomes" id="UP000224182">
    <property type="component" value="Unassembled WGS sequence"/>
</dbReference>
<accession>A0A2C6BQW3</accession>
<dbReference type="EMBL" id="NIRN01000001">
    <property type="protein sequence ID" value="PHI06621.1"/>
    <property type="molecule type" value="Genomic_DNA"/>
</dbReference>
<sequence length="112" mass="13465">MKTEIIQGFKAKINEVIFTDETIYYSVKYILEEIEAKFGECYNEDFIQDLYSTIEIMEQKYETFSHDTLTSDFYNSIEKANSFNEIKFEYDGIDWKIRDLNEKIKNGDYLEK</sequence>
<gene>
    <name evidence="1" type="ORF">CBG54_06020</name>
</gene>
<proteinExistence type="predicted"/>
<organism evidence="1 2">
    <name type="scientific">Fusobacterium nucleatum subsp. polymorphum</name>
    <name type="common">Fusobacterium polymorphum</name>
    <dbReference type="NCBI Taxonomy" id="76857"/>
    <lineage>
        <taxon>Bacteria</taxon>
        <taxon>Fusobacteriati</taxon>
        <taxon>Fusobacteriota</taxon>
        <taxon>Fusobacteriia</taxon>
        <taxon>Fusobacteriales</taxon>
        <taxon>Fusobacteriaceae</taxon>
        <taxon>Fusobacterium</taxon>
    </lineage>
</organism>
<name>A0A2C6BQW3_FUSNP</name>
<protein>
    <submittedName>
        <fullName evidence="1">Uncharacterized protein</fullName>
    </submittedName>
</protein>
<evidence type="ECO:0000313" key="2">
    <source>
        <dbReference type="Proteomes" id="UP000224182"/>
    </source>
</evidence>